<dbReference type="OrthoDB" id="7425063at2"/>
<accession>A0A2P7QJL3</accession>
<evidence type="ECO:0000313" key="2">
    <source>
        <dbReference type="Proteomes" id="UP000241167"/>
    </source>
</evidence>
<dbReference type="Proteomes" id="UP000241167">
    <property type="component" value="Unassembled WGS sequence"/>
</dbReference>
<organism evidence="1 2">
    <name type="scientific">Allosphingosinicella deserti</name>
    <dbReference type="NCBI Taxonomy" id="2116704"/>
    <lineage>
        <taxon>Bacteria</taxon>
        <taxon>Pseudomonadati</taxon>
        <taxon>Pseudomonadota</taxon>
        <taxon>Alphaproteobacteria</taxon>
        <taxon>Sphingomonadales</taxon>
        <taxon>Sphingomonadaceae</taxon>
        <taxon>Allosphingosinicella</taxon>
    </lineage>
</organism>
<dbReference type="AlphaFoldDB" id="A0A2P7QJL3"/>
<gene>
    <name evidence="1" type="ORF">C7I55_20090</name>
</gene>
<dbReference type="EMBL" id="PXYI01000007">
    <property type="protein sequence ID" value="PSJ38141.1"/>
    <property type="molecule type" value="Genomic_DNA"/>
</dbReference>
<protein>
    <submittedName>
        <fullName evidence="1">Uncharacterized protein</fullName>
    </submittedName>
</protein>
<keyword evidence="2" id="KW-1185">Reference proteome</keyword>
<sequence length="199" mass="20919">MALVGCSSDGQLTATGITVTRSACPAVAIPAATGDITLFNPENSRDASAIDVVAHITNVRSTCDETGENIITTVNFEIRGQRRDAAGAREVVLPYFAAVVQGGTAVLTKSISRVGLRFEDGQTRASTTGTATGQVARAAVTLPDEVRRQITRERKPGDADAAVDPLADPTVRDAVRKASFEVLVGFQLTDAQLSYNATR</sequence>
<proteinExistence type="predicted"/>
<name>A0A2P7QJL3_9SPHN</name>
<reference evidence="1 2" key="1">
    <citation type="submission" date="2018-03" db="EMBL/GenBank/DDBJ databases">
        <title>The draft genome of Sphingosinicella sp. GL-C-18.</title>
        <authorList>
            <person name="Liu L."/>
            <person name="Li L."/>
            <person name="Liang L."/>
            <person name="Zhang X."/>
            <person name="Wang T."/>
        </authorList>
    </citation>
    <scope>NUCLEOTIDE SEQUENCE [LARGE SCALE GENOMIC DNA]</scope>
    <source>
        <strain evidence="1 2">GL-C-18</strain>
    </source>
</reference>
<comment type="caution">
    <text evidence="1">The sequence shown here is derived from an EMBL/GenBank/DDBJ whole genome shotgun (WGS) entry which is preliminary data.</text>
</comment>
<evidence type="ECO:0000313" key="1">
    <source>
        <dbReference type="EMBL" id="PSJ38141.1"/>
    </source>
</evidence>